<dbReference type="InterPro" id="IPR027417">
    <property type="entry name" value="P-loop_NTPase"/>
</dbReference>
<proteinExistence type="predicted"/>
<protein>
    <recommendedName>
        <fullName evidence="3">ATP-dependent DNA helicase</fullName>
    </recommendedName>
</protein>
<keyword evidence="2" id="KW-1185">Reference proteome</keyword>
<dbReference type="AlphaFoldDB" id="A0A3M6UKN8"/>
<reference evidence="1 2" key="1">
    <citation type="journal article" date="2018" name="Sci. Rep.">
        <title>Comparative analysis of the Pocillopora damicornis genome highlights role of immune system in coral evolution.</title>
        <authorList>
            <person name="Cunning R."/>
            <person name="Bay R.A."/>
            <person name="Gillette P."/>
            <person name="Baker A.C."/>
            <person name="Traylor-Knowles N."/>
        </authorList>
    </citation>
    <scope>NUCLEOTIDE SEQUENCE [LARGE SCALE GENOMIC DNA]</scope>
    <source>
        <strain evidence="1">RSMAS</strain>
        <tissue evidence="1">Whole animal</tissue>
    </source>
</reference>
<gene>
    <name evidence="1" type="ORF">pdam_00012156</name>
</gene>
<dbReference type="EMBL" id="RCHS01001311">
    <property type="protein sequence ID" value="RMX54185.1"/>
    <property type="molecule type" value="Genomic_DNA"/>
</dbReference>
<feature type="non-terminal residue" evidence="1">
    <location>
        <position position="1"/>
    </location>
</feature>
<organism evidence="1 2">
    <name type="scientific">Pocillopora damicornis</name>
    <name type="common">Cauliflower coral</name>
    <name type="synonym">Millepora damicornis</name>
    <dbReference type="NCBI Taxonomy" id="46731"/>
    <lineage>
        <taxon>Eukaryota</taxon>
        <taxon>Metazoa</taxon>
        <taxon>Cnidaria</taxon>
        <taxon>Anthozoa</taxon>
        <taxon>Hexacorallia</taxon>
        <taxon>Scleractinia</taxon>
        <taxon>Astrocoeniina</taxon>
        <taxon>Pocilloporidae</taxon>
        <taxon>Pocillopora</taxon>
    </lineage>
</organism>
<evidence type="ECO:0000313" key="2">
    <source>
        <dbReference type="Proteomes" id="UP000275408"/>
    </source>
</evidence>
<sequence length="110" mass="12268">DGVGKNEVVKQIVQCFKARAHGKTVGVICSSGIACQVYDHGSALTFHFFSYQSINSGATLAIKALDVVIWDEARTLRRRMFEVVNFLHHELATYNSPLFDLSIPHRFGLT</sequence>
<comment type="caution">
    <text evidence="1">The sequence shown here is derived from an EMBL/GenBank/DDBJ whole genome shotgun (WGS) entry which is preliminary data.</text>
</comment>
<evidence type="ECO:0000313" key="1">
    <source>
        <dbReference type="EMBL" id="RMX54185.1"/>
    </source>
</evidence>
<evidence type="ECO:0008006" key="3">
    <source>
        <dbReference type="Google" id="ProtNLM"/>
    </source>
</evidence>
<accession>A0A3M6UKN8</accession>
<name>A0A3M6UKN8_POCDA</name>
<dbReference type="Proteomes" id="UP000275408">
    <property type="component" value="Unassembled WGS sequence"/>
</dbReference>
<dbReference type="Gene3D" id="3.40.50.300">
    <property type="entry name" value="P-loop containing nucleotide triphosphate hydrolases"/>
    <property type="match status" value="1"/>
</dbReference>